<dbReference type="Proteomes" id="UP000071392">
    <property type="component" value="Unassembled WGS sequence"/>
</dbReference>
<dbReference type="Pfam" id="PF07396">
    <property type="entry name" value="Porin_O_P"/>
    <property type="match status" value="1"/>
</dbReference>
<evidence type="ECO:0000313" key="3">
    <source>
        <dbReference type="Proteomes" id="UP000071392"/>
    </source>
</evidence>
<sequence length="493" mass="52999">MILETLRARTWAVRSAALGAALFAAGLIGPLPYAFGQVPDTAAVRQAPDNAELLRLLEAQARRIEQLEERLSAVTAAAESDRVARQSAHEAAAPDAHVLLPRVEALETKAKAQPTLNWSRGAAPRLTSPDGSLSFRLRGRLFADVSGTGGSRFGELNNTGTEIRSLRFGAEGAYNQLSWVIEGDFADNTTAWKSAYLALGHKLFGKGAELSVGNRLEDRGFDGASGGGNVPFQDRNVVGLALQPARGNFGVGLTERITGEHWHASFAVTGNDLSNVGNNRDTVTYSTRAHLNPIKGERGTLHLGAWGLYEDIAKGDASGLRNWGQGGHFNDNAKTRPGALAEVTRAHAYGAELAGFFGPFWAYGEWGQRELKSAALGRRDYDAYALSAGWFLGGAKPSYNARAGTWGGVKVANPVTAGGTGAWELKARYESLDYTKLPTGGDGEAWTLGANWYLNNNSRILFDAVYWETNNRSGAYQGQDDGYTLNARFQVTF</sequence>
<dbReference type="InterPro" id="IPR010870">
    <property type="entry name" value="Porin_O/P"/>
</dbReference>
<reference evidence="2 3" key="1">
    <citation type="submission" date="2016-02" db="EMBL/GenBank/DDBJ databases">
        <authorList>
            <person name="Wen L."/>
            <person name="He K."/>
            <person name="Yang H."/>
        </authorList>
    </citation>
    <scope>NUCLEOTIDE SEQUENCE [LARGE SCALE GENOMIC DNA]</scope>
    <source>
        <strain evidence="2 3">CV41</strain>
    </source>
</reference>
<comment type="caution">
    <text evidence="2">The sequence shown here is derived from an EMBL/GenBank/DDBJ whole genome shotgun (WGS) entry which is preliminary data.</text>
</comment>
<dbReference type="EMBL" id="LSZP01000037">
    <property type="protein sequence ID" value="KXU35624.1"/>
    <property type="molecule type" value="Genomic_DNA"/>
</dbReference>
<evidence type="ECO:0000313" key="2">
    <source>
        <dbReference type="EMBL" id="KXU35624.1"/>
    </source>
</evidence>
<gene>
    <name evidence="2" type="ORF">AXK12_05035</name>
</gene>
<accession>A0A139SMB6</accession>
<dbReference type="SUPFAM" id="SSF56935">
    <property type="entry name" value="Porins"/>
    <property type="match status" value="1"/>
</dbReference>
<dbReference type="AlphaFoldDB" id="A0A139SMB6"/>
<dbReference type="RefSeq" id="WP_068711903.1">
    <property type="nucleotide sequence ID" value="NZ_LSZP01000037.1"/>
</dbReference>
<organism evidence="2 3">
    <name type="scientific">Cephaloticoccus capnophilus</name>
    <dbReference type="NCBI Taxonomy" id="1548208"/>
    <lineage>
        <taxon>Bacteria</taxon>
        <taxon>Pseudomonadati</taxon>
        <taxon>Verrucomicrobiota</taxon>
        <taxon>Opitutia</taxon>
        <taxon>Opitutales</taxon>
        <taxon>Opitutaceae</taxon>
        <taxon>Cephaloticoccus</taxon>
    </lineage>
</organism>
<dbReference type="Gene3D" id="2.40.160.10">
    <property type="entry name" value="Porin"/>
    <property type="match status" value="1"/>
</dbReference>
<feature type="coiled-coil region" evidence="1">
    <location>
        <begin position="50"/>
        <end position="77"/>
    </location>
</feature>
<keyword evidence="1" id="KW-0175">Coiled coil</keyword>
<dbReference type="InterPro" id="IPR023614">
    <property type="entry name" value="Porin_dom_sf"/>
</dbReference>
<proteinExistence type="predicted"/>
<name>A0A139SMB6_9BACT</name>
<evidence type="ECO:0000256" key="1">
    <source>
        <dbReference type="SAM" id="Coils"/>
    </source>
</evidence>
<keyword evidence="3" id="KW-1185">Reference proteome</keyword>
<dbReference type="STRING" id="1548208.AXK12_05035"/>
<protein>
    <submittedName>
        <fullName evidence="2">Porin</fullName>
    </submittedName>
</protein>